<keyword evidence="3" id="KW-1185">Reference proteome</keyword>
<reference evidence="2 3" key="1">
    <citation type="submission" date="2018-04" db="EMBL/GenBank/DDBJ databases">
        <title>The genome of golden apple snail Pomacea canaliculata provides insight into stress tolerance and invasive adaptation.</title>
        <authorList>
            <person name="Liu C."/>
            <person name="Liu B."/>
            <person name="Ren Y."/>
            <person name="Zhang Y."/>
            <person name="Wang H."/>
            <person name="Li S."/>
            <person name="Jiang F."/>
            <person name="Yin L."/>
            <person name="Zhang G."/>
            <person name="Qian W."/>
            <person name="Fan W."/>
        </authorList>
    </citation>
    <scope>NUCLEOTIDE SEQUENCE [LARGE SCALE GENOMIC DNA]</scope>
    <source>
        <strain evidence="2">SZHN2017</strain>
        <tissue evidence="2">Muscle</tissue>
    </source>
</reference>
<evidence type="ECO:0000313" key="2">
    <source>
        <dbReference type="EMBL" id="PVD33637.1"/>
    </source>
</evidence>
<proteinExistence type="predicted"/>
<dbReference type="EMBL" id="PZQS01000003">
    <property type="protein sequence ID" value="PVD33637.1"/>
    <property type="molecule type" value="Genomic_DNA"/>
</dbReference>
<keyword evidence="1" id="KW-1133">Transmembrane helix</keyword>
<organism evidence="2 3">
    <name type="scientific">Pomacea canaliculata</name>
    <name type="common">Golden apple snail</name>
    <dbReference type="NCBI Taxonomy" id="400727"/>
    <lineage>
        <taxon>Eukaryota</taxon>
        <taxon>Metazoa</taxon>
        <taxon>Spiralia</taxon>
        <taxon>Lophotrochozoa</taxon>
        <taxon>Mollusca</taxon>
        <taxon>Gastropoda</taxon>
        <taxon>Caenogastropoda</taxon>
        <taxon>Architaenioglossa</taxon>
        <taxon>Ampullarioidea</taxon>
        <taxon>Ampullariidae</taxon>
        <taxon>Pomacea</taxon>
    </lineage>
</organism>
<dbReference type="AlphaFoldDB" id="A0A2T7PJS0"/>
<gene>
    <name evidence="2" type="ORF">C0Q70_04895</name>
</gene>
<feature type="transmembrane region" description="Helical" evidence="1">
    <location>
        <begin position="480"/>
        <end position="500"/>
    </location>
</feature>
<dbReference type="Proteomes" id="UP000245119">
    <property type="component" value="Linkage Group LG3"/>
</dbReference>
<comment type="caution">
    <text evidence="2">The sequence shown here is derived from an EMBL/GenBank/DDBJ whole genome shotgun (WGS) entry which is preliminary data.</text>
</comment>
<sequence length="502" mass="56182">MCEIKIDKCFCLIDPFDKRNESNAMLAVSRRCKEQKVVKDCLNKIEDCDHSTTKLRPITHYKLLKQLCTTECHASFLCVSDLLNAVMSSVNASGDTENVCRHFRTLFQCFSANTKACSTNHSENWLRIERNFEAVCSGTDDRHSCPAYRYLCNPSLKSDAQFAAKTRQSIQFVQCHVIQSVETTCISFEEIKTCANDILLRNVCENSSELSSELRNLQESYTDPCSKDNLCAVELVKCACTADLLDTDNMCKTMDTYKNCAGKIKGCDKATTVWQPLSVTFKTAEGACTTECPSSFTCWMDAQDQVDYLFPRLYSAVETMKSHTCRSLVERFQCLSRNTSSCSDSLSHKWQQVVKSYETVCTVFEQTPTKTWSCPSVRTCVDETKLVPGVSLGDLKTLVSVSLSAADIGVAILTPSTWCRKVCRQGVTVASYLTMCRRDCAPRFNKALIFFPPDLCAVKISFATLLIARPKVHIGMSFRLTWGGCVLSYVLSGVFVLDLVDM</sequence>
<evidence type="ECO:0000313" key="3">
    <source>
        <dbReference type="Proteomes" id="UP000245119"/>
    </source>
</evidence>
<keyword evidence="1" id="KW-0472">Membrane</keyword>
<keyword evidence="1" id="KW-0812">Transmembrane</keyword>
<protein>
    <submittedName>
        <fullName evidence="2">Uncharacterized protein</fullName>
    </submittedName>
</protein>
<evidence type="ECO:0000256" key="1">
    <source>
        <dbReference type="SAM" id="Phobius"/>
    </source>
</evidence>
<name>A0A2T7PJS0_POMCA</name>
<accession>A0A2T7PJS0</accession>